<gene>
    <name evidence="7" type="primary">mltG</name>
    <name evidence="9" type="ORF">IV88_GL000217</name>
</gene>
<feature type="region of interest" description="Disordered" evidence="8">
    <location>
        <begin position="1"/>
        <end position="26"/>
    </location>
</feature>
<keyword evidence="6 7" id="KW-0961">Cell wall biogenesis/degradation</keyword>
<dbReference type="GO" id="GO:0009252">
    <property type="term" value="P:peptidoglycan biosynthetic process"/>
    <property type="evidence" value="ECO:0007669"/>
    <property type="project" value="UniProtKB-UniRule"/>
</dbReference>
<proteinExistence type="inferred from homology"/>
<comment type="catalytic activity">
    <reaction evidence="7">
        <text>a peptidoglycan chain = a peptidoglycan chain with N-acetyl-1,6-anhydromuramyl-[peptide] at the reducing end + a peptidoglycan chain with N-acetylglucosamine at the non-reducing end.</text>
        <dbReference type="EC" id="4.2.2.29"/>
    </reaction>
</comment>
<name>A0A0R2NHY3_9LACO</name>
<dbReference type="HAMAP" id="MF_02065">
    <property type="entry name" value="MltG"/>
    <property type="match status" value="1"/>
</dbReference>
<organism evidence="9 10">
    <name type="scientific">Pediococcus argentinicus</name>
    <dbReference type="NCBI Taxonomy" id="480391"/>
    <lineage>
        <taxon>Bacteria</taxon>
        <taxon>Bacillati</taxon>
        <taxon>Bacillota</taxon>
        <taxon>Bacilli</taxon>
        <taxon>Lactobacillales</taxon>
        <taxon>Lactobacillaceae</taxon>
        <taxon>Pediococcus</taxon>
    </lineage>
</organism>
<dbReference type="GO" id="GO:0005886">
    <property type="term" value="C:plasma membrane"/>
    <property type="evidence" value="ECO:0007669"/>
    <property type="project" value="UniProtKB-SubCell"/>
</dbReference>
<evidence type="ECO:0000256" key="6">
    <source>
        <dbReference type="ARBA" id="ARBA00023316"/>
    </source>
</evidence>
<dbReference type="AlphaFoldDB" id="A0A0R2NHY3"/>
<dbReference type="PANTHER" id="PTHR30518:SF2">
    <property type="entry name" value="ENDOLYTIC MUREIN TRANSGLYCOSYLASE"/>
    <property type="match status" value="1"/>
</dbReference>
<evidence type="ECO:0000313" key="9">
    <source>
        <dbReference type="EMBL" id="KRO25380.1"/>
    </source>
</evidence>
<dbReference type="NCBIfam" id="TIGR00247">
    <property type="entry name" value="endolytic transglycosylase MltG"/>
    <property type="match status" value="1"/>
</dbReference>
<feature type="compositionally biased region" description="Polar residues" evidence="8">
    <location>
        <begin position="313"/>
        <end position="322"/>
    </location>
</feature>
<feature type="region of interest" description="Disordered" evidence="8">
    <location>
        <begin position="313"/>
        <end position="335"/>
    </location>
</feature>
<keyword evidence="10" id="KW-1185">Reference proteome</keyword>
<evidence type="ECO:0000256" key="7">
    <source>
        <dbReference type="HAMAP-Rule" id="MF_02065"/>
    </source>
</evidence>
<sequence length="392" mass="43257">MEEFSVNNDDNNMSRSRSRMNAPRPQNSPSIIKWVIGILIAVVAVTVFLGYRYFNSAMQPMNPNSNQQIEVNVPIGAAPRQVGSILQDKKVVKSGSVFNYYAKSHNLNNFQAGYYVLKPSMTLNQVATRLQKGGAAQPILVNGPKILIREGEMIDQISDSIDKGGHFKKGEFKDLMKDQSFISSLAKKYPDLLGSAMKAKDVRYRLEGYLFPAVYPIQKDSSLKDLVTQMVGKEDAILKPYYSKLKSNNLTVQEALSIASLVEMEGSKEQDRAKIAGVFLNRIDKGETLGSDVSTRYAVKKSATQLLSQSDLKSTSPYNTRVNPGFPPGPVDNPGEGSVMAIVNADRGDGNMFFFAVTKKVPGSKYNVGDVLFYKDINSFNEAVSKYNPEGK</sequence>
<comment type="similarity">
    <text evidence="7">Belongs to the transglycosylase MltG family.</text>
</comment>
<evidence type="ECO:0000256" key="5">
    <source>
        <dbReference type="ARBA" id="ARBA00023239"/>
    </source>
</evidence>
<evidence type="ECO:0000256" key="3">
    <source>
        <dbReference type="ARBA" id="ARBA00022989"/>
    </source>
</evidence>
<dbReference type="PATRIC" id="fig|480391.4.peg.220"/>
<protein>
    <recommendedName>
        <fullName evidence="7">Endolytic murein transglycosylase</fullName>
        <ecNumber evidence="7">4.2.2.29</ecNumber>
    </recommendedName>
    <alternativeName>
        <fullName evidence="7">Peptidoglycan lytic transglycosylase</fullName>
    </alternativeName>
    <alternativeName>
        <fullName evidence="7">Peptidoglycan polymerization terminase</fullName>
    </alternativeName>
</protein>
<dbReference type="PANTHER" id="PTHR30518">
    <property type="entry name" value="ENDOLYTIC MUREIN TRANSGLYCOSYLASE"/>
    <property type="match status" value="1"/>
</dbReference>
<evidence type="ECO:0000256" key="1">
    <source>
        <dbReference type="ARBA" id="ARBA00022475"/>
    </source>
</evidence>
<evidence type="ECO:0000256" key="4">
    <source>
        <dbReference type="ARBA" id="ARBA00023136"/>
    </source>
</evidence>
<keyword evidence="5 7" id="KW-0456">Lyase</keyword>
<dbReference type="EC" id="4.2.2.29" evidence="7"/>
<dbReference type="GO" id="GO:0008932">
    <property type="term" value="F:lytic endotransglycosylase activity"/>
    <property type="evidence" value="ECO:0007669"/>
    <property type="project" value="UniProtKB-UniRule"/>
</dbReference>
<evidence type="ECO:0000256" key="8">
    <source>
        <dbReference type="SAM" id="MobiDB-lite"/>
    </source>
</evidence>
<dbReference type="InterPro" id="IPR003770">
    <property type="entry name" value="MLTG-like"/>
</dbReference>
<feature type="compositionally biased region" description="Low complexity" evidence="8">
    <location>
        <begin position="7"/>
        <end position="21"/>
    </location>
</feature>
<reference evidence="9 10" key="1">
    <citation type="journal article" date="2015" name="Genome Announc.">
        <title>Expanding the biotechnology potential of lactobacilli through comparative genomics of 213 strains and associated genera.</title>
        <authorList>
            <person name="Sun Z."/>
            <person name="Harris H.M."/>
            <person name="McCann A."/>
            <person name="Guo C."/>
            <person name="Argimon S."/>
            <person name="Zhang W."/>
            <person name="Yang X."/>
            <person name="Jeffery I.B."/>
            <person name="Cooney J.C."/>
            <person name="Kagawa T.F."/>
            <person name="Liu W."/>
            <person name="Song Y."/>
            <person name="Salvetti E."/>
            <person name="Wrobel A."/>
            <person name="Rasinkangas P."/>
            <person name="Parkhill J."/>
            <person name="Rea M.C."/>
            <person name="O'Sullivan O."/>
            <person name="Ritari J."/>
            <person name="Douillard F.P."/>
            <person name="Paul Ross R."/>
            <person name="Yang R."/>
            <person name="Briner A.E."/>
            <person name="Felis G.E."/>
            <person name="de Vos W.M."/>
            <person name="Barrangou R."/>
            <person name="Klaenhammer T.R."/>
            <person name="Caufield P.W."/>
            <person name="Cui Y."/>
            <person name="Zhang H."/>
            <person name="O'Toole P.W."/>
        </authorList>
    </citation>
    <scope>NUCLEOTIDE SEQUENCE [LARGE SCALE GENOMIC DNA]</scope>
    <source>
        <strain evidence="9 10">DSM 23026</strain>
    </source>
</reference>
<dbReference type="Gene3D" id="3.30.1490.480">
    <property type="entry name" value="Endolytic murein transglycosylase"/>
    <property type="match status" value="1"/>
</dbReference>
<dbReference type="Pfam" id="PF02618">
    <property type="entry name" value="YceG"/>
    <property type="match status" value="1"/>
</dbReference>
<keyword evidence="4 7" id="KW-0472">Membrane</keyword>
<dbReference type="OrthoDB" id="9814591at2"/>
<evidence type="ECO:0000313" key="10">
    <source>
        <dbReference type="Proteomes" id="UP000051249"/>
    </source>
</evidence>
<keyword evidence="1 7" id="KW-1003">Cell membrane</keyword>
<evidence type="ECO:0000256" key="2">
    <source>
        <dbReference type="ARBA" id="ARBA00022692"/>
    </source>
</evidence>
<keyword evidence="2 7" id="KW-0812">Transmembrane</keyword>
<feature type="site" description="Important for catalytic activity" evidence="7">
    <location>
        <position position="265"/>
    </location>
</feature>
<dbReference type="Proteomes" id="UP000051249">
    <property type="component" value="Unassembled WGS sequence"/>
</dbReference>
<comment type="subcellular location">
    <subcellularLocation>
        <location evidence="7">Cell membrane</location>
        <topology evidence="7">Single-pass membrane protein</topology>
    </subcellularLocation>
</comment>
<keyword evidence="3 7" id="KW-1133">Transmembrane helix</keyword>
<comment type="caution">
    <text evidence="9">The sequence shown here is derived from an EMBL/GenBank/DDBJ whole genome shotgun (WGS) entry which is preliminary data.</text>
</comment>
<feature type="transmembrane region" description="Helical" evidence="7">
    <location>
        <begin position="31"/>
        <end position="51"/>
    </location>
</feature>
<accession>A0A0R2NHY3</accession>
<dbReference type="GO" id="GO:0071555">
    <property type="term" value="P:cell wall organization"/>
    <property type="evidence" value="ECO:0007669"/>
    <property type="project" value="UniProtKB-KW"/>
</dbReference>
<dbReference type="EMBL" id="JQCQ01000011">
    <property type="protein sequence ID" value="KRO25380.1"/>
    <property type="molecule type" value="Genomic_DNA"/>
</dbReference>
<comment type="function">
    <text evidence="7">Functions as a peptidoglycan terminase that cleaves nascent peptidoglycan strands endolytically to terminate their elongation.</text>
</comment>